<accession>A0A914E871</accession>
<proteinExistence type="predicted"/>
<protein>
    <submittedName>
        <fullName evidence="4">Uncharacterized protein</fullName>
    </submittedName>
</protein>
<feature type="compositionally biased region" description="Basic residues" evidence="2">
    <location>
        <begin position="25"/>
        <end position="48"/>
    </location>
</feature>
<feature type="coiled-coil region" evidence="1">
    <location>
        <begin position="65"/>
        <end position="281"/>
    </location>
</feature>
<sequence length="410" mass="48233">MDIPSSSRHGSDEYSRKHAKDDSRRHKKHKKRRSRSRSRSSTPPKKRSSMIYVNPAITRGLSSSMVMAEKTKSEYEVRIQALNLQLQLSNERATSIEQDLRSAKYGQQQAEQRLTIELAEKQNLQTRNHEILAIMNTLQLGCEALQRDKMDMEIRIEKMNEEKEKFNKEKKELKEQNDFMTQRNLTLVKKCETVCEENKTLKSKLEEAERELENTRPNMEKMESELSMKRVEFSKLAEKVIELERKEMRFESEKRELERKLETKEATLMAERRNNEEWRKNQIAIRVDLQRKVDNLKPEIDRLEHMKTLEKLVDSIQRHYELELVKLRKQLLLVENATRSTVIHIEQSKAGLHNQRAGSAPPSSNWSKLEATNITEELLRDPLDDDLLKDGLTDEVLMEHEIETILNGES</sequence>
<keyword evidence="3" id="KW-1185">Reference proteome</keyword>
<reference evidence="4" key="1">
    <citation type="submission" date="2022-11" db="UniProtKB">
        <authorList>
            <consortium name="WormBaseParasite"/>
        </authorList>
    </citation>
    <scope>IDENTIFICATION</scope>
</reference>
<evidence type="ECO:0000313" key="4">
    <source>
        <dbReference type="WBParaSite" id="ACRNAN_scaffold600.g14888.t1"/>
    </source>
</evidence>
<feature type="compositionally biased region" description="Basic and acidic residues" evidence="2">
    <location>
        <begin position="9"/>
        <end position="24"/>
    </location>
</feature>
<keyword evidence="1" id="KW-0175">Coiled coil</keyword>
<evidence type="ECO:0000256" key="1">
    <source>
        <dbReference type="SAM" id="Coils"/>
    </source>
</evidence>
<evidence type="ECO:0000256" key="2">
    <source>
        <dbReference type="SAM" id="MobiDB-lite"/>
    </source>
</evidence>
<dbReference type="AlphaFoldDB" id="A0A914E871"/>
<dbReference type="WBParaSite" id="ACRNAN_scaffold600.g14888.t1">
    <property type="protein sequence ID" value="ACRNAN_scaffold600.g14888.t1"/>
    <property type="gene ID" value="ACRNAN_scaffold600.g14888"/>
</dbReference>
<feature type="region of interest" description="Disordered" evidence="2">
    <location>
        <begin position="1"/>
        <end position="50"/>
    </location>
</feature>
<evidence type="ECO:0000313" key="3">
    <source>
        <dbReference type="Proteomes" id="UP000887540"/>
    </source>
</evidence>
<name>A0A914E871_9BILA</name>
<dbReference type="Proteomes" id="UP000887540">
    <property type="component" value="Unplaced"/>
</dbReference>
<organism evidence="3 4">
    <name type="scientific">Acrobeloides nanus</name>
    <dbReference type="NCBI Taxonomy" id="290746"/>
    <lineage>
        <taxon>Eukaryota</taxon>
        <taxon>Metazoa</taxon>
        <taxon>Ecdysozoa</taxon>
        <taxon>Nematoda</taxon>
        <taxon>Chromadorea</taxon>
        <taxon>Rhabditida</taxon>
        <taxon>Tylenchina</taxon>
        <taxon>Cephalobomorpha</taxon>
        <taxon>Cephaloboidea</taxon>
        <taxon>Cephalobidae</taxon>
        <taxon>Acrobeloides</taxon>
    </lineage>
</organism>